<evidence type="ECO:0000256" key="2">
    <source>
        <dbReference type="ARBA" id="ARBA00011245"/>
    </source>
</evidence>
<evidence type="ECO:0000256" key="10">
    <source>
        <dbReference type="RuleBase" id="RU361128"/>
    </source>
</evidence>
<dbReference type="EC" id="2.7.1.107" evidence="9 10"/>
<evidence type="ECO:0000259" key="12">
    <source>
        <dbReference type="PROSITE" id="PS50146"/>
    </source>
</evidence>
<dbReference type="GO" id="GO:0004143">
    <property type="term" value="F:ATP-dependent diacylglycerol kinase activity"/>
    <property type="evidence" value="ECO:0007669"/>
    <property type="project" value="UniProtKB-UniRule"/>
</dbReference>
<dbReference type="PROSITE" id="PS50146">
    <property type="entry name" value="DAGK"/>
    <property type="match status" value="1"/>
</dbReference>
<comment type="similarity">
    <text evidence="1 9 10">Belongs to the eukaryotic diacylglycerol kinase family.</text>
</comment>
<evidence type="ECO:0000256" key="11">
    <source>
        <dbReference type="SAM" id="MobiDB-lite"/>
    </source>
</evidence>
<dbReference type="Proteomes" id="UP000593579">
    <property type="component" value="Unassembled WGS sequence"/>
</dbReference>
<accession>A0A7J9BN36</accession>
<keyword evidence="14" id="KW-1185">Reference proteome</keyword>
<dbReference type="InterPro" id="IPR000756">
    <property type="entry name" value="Diacylglycerol_kin_accessory"/>
</dbReference>
<comment type="subunit">
    <text evidence="2 9">Monomer.</text>
</comment>
<comment type="caution">
    <text evidence="13">The sequence shown here is derived from an EMBL/GenBank/DDBJ whole genome shotgun (WGS) entry which is preliminary data.</text>
</comment>
<evidence type="ECO:0000256" key="3">
    <source>
        <dbReference type="ARBA" id="ARBA00022679"/>
    </source>
</evidence>
<dbReference type="SUPFAM" id="SSF111331">
    <property type="entry name" value="NAD kinase/diacylglycerol kinase-like"/>
    <property type="match status" value="1"/>
</dbReference>
<evidence type="ECO:0000256" key="4">
    <source>
        <dbReference type="ARBA" id="ARBA00022741"/>
    </source>
</evidence>
<evidence type="ECO:0000256" key="7">
    <source>
        <dbReference type="ARBA" id="ARBA00022840"/>
    </source>
</evidence>
<feature type="region of interest" description="Disordered" evidence="11">
    <location>
        <begin position="1"/>
        <end position="27"/>
    </location>
</feature>
<dbReference type="EMBL" id="JABEZY010000004">
    <property type="protein sequence ID" value="MBA0737596.1"/>
    <property type="molecule type" value="Genomic_DNA"/>
</dbReference>
<keyword evidence="5 9" id="KW-0418">Kinase</keyword>
<name>A0A7J9BN36_GOSGO</name>
<dbReference type="PIRSF" id="PIRSF030829">
    <property type="entry name" value="Diacylglycerol_kinase_pln"/>
    <property type="match status" value="1"/>
</dbReference>
<dbReference type="GO" id="GO:0005524">
    <property type="term" value="F:ATP binding"/>
    <property type="evidence" value="ECO:0007669"/>
    <property type="project" value="UniProtKB-UniRule"/>
</dbReference>
<gene>
    <name evidence="13" type="ORF">Gogos_011052</name>
</gene>
<dbReference type="InterPro" id="IPR037607">
    <property type="entry name" value="DGK"/>
</dbReference>
<keyword evidence="7 9" id="KW-0067">ATP-binding</keyword>
<proteinExistence type="inferred from homology"/>
<feature type="compositionally biased region" description="Low complexity" evidence="11">
    <location>
        <begin position="11"/>
        <end position="26"/>
    </location>
</feature>
<dbReference type="InterPro" id="IPR017438">
    <property type="entry name" value="ATP-NAD_kinase_N"/>
</dbReference>
<reference evidence="13 14" key="1">
    <citation type="journal article" date="2019" name="Genome Biol. Evol.">
        <title>Insights into the evolution of the New World diploid cottons (Gossypium, subgenus Houzingenia) based on genome sequencing.</title>
        <authorList>
            <person name="Grover C.E."/>
            <person name="Arick M.A. 2nd"/>
            <person name="Thrash A."/>
            <person name="Conover J.L."/>
            <person name="Sanders W.S."/>
            <person name="Peterson D.G."/>
            <person name="Frelichowski J.E."/>
            <person name="Scheffler J.A."/>
            <person name="Scheffler B.E."/>
            <person name="Wendel J.F."/>
        </authorList>
    </citation>
    <scope>NUCLEOTIDE SEQUENCE [LARGE SCALE GENOMIC DNA]</scope>
    <source>
        <strain evidence="13">5</strain>
        <tissue evidence="13">Leaf</tissue>
    </source>
</reference>
<dbReference type="Pfam" id="PF00609">
    <property type="entry name" value="DAGK_acc"/>
    <property type="match status" value="1"/>
</dbReference>
<evidence type="ECO:0000313" key="13">
    <source>
        <dbReference type="EMBL" id="MBA0737596.1"/>
    </source>
</evidence>
<dbReference type="SMART" id="SM00045">
    <property type="entry name" value="DAGKa"/>
    <property type="match status" value="1"/>
</dbReference>
<evidence type="ECO:0000256" key="9">
    <source>
        <dbReference type="PIRNR" id="PIRNR030829"/>
    </source>
</evidence>
<sequence>MAKPSSEGDFSTASRTGSRSTTGESSLKGCGFSSFTGFRAEKEDVLRLAMPLYLRLAMLDCIKKKDVDAGDQHFQTSDSEDDPCENPVVVFINPKSGGRNGSVLQDRLQHMISQEQVFDLHNVKPDEFVRYGLGCLEKWAEKDNCAKETRKNIRVVVAGGDGTVGWVLGCLGVLHEKDQFPVPPVAIIPLGTGNDLARSFGWGGSFPFARRSAIKRALQRATNGRICHLDSWHVVVQMPGGEVVDPPHSLKTTEVCDVDQNLKIEGCVPDKVNCYEGVFYNYFSIGMDAQVAYGFHHLRNEKPYLAQGPISNKIIYSGYSCSQGWFLTPCMSDPSLRGLNNILSIHIKRKNSSKWEPIEIPRSVRAIVALNLHSYGSGRNPWGNLKPDYLQKRGFVEAHVDDGILEIFGLKQGWHASFVMVELISAKHIAQASSIRLELSGGDWRDAFLQMDGEPWKQPMSKEYSTIVEIKRVPFPSVMVNGE</sequence>
<evidence type="ECO:0000256" key="1">
    <source>
        <dbReference type="ARBA" id="ARBA00009280"/>
    </source>
</evidence>
<dbReference type="FunFam" id="3.40.50.10330:FF:000023">
    <property type="entry name" value="diacylglycerol kinase"/>
    <property type="match status" value="1"/>
</dbReference>
<dbReference type="OrthoDB" id="242257at2759"/>
<dbReference type="GO" id="GO:0006952">
    <property type="term" value="P:defense response"/>
    <property type="evidence" value="ECO:0007669"/>
    <property type="project" value="UniProtKB-UniRule"/>
</dbReference>
<evidence type="ECO:0000313" key="14">
    <source>
        <dbReference type="Proteomes" id="UP000593579"/>
    </source>
</evidence>
<dbReference type="PANTHER" id="PTHR11255">
    <property type="entry name" value="DIACYLGLYCEROL KINASE"/>
    <property type="match status" value="1"/>
</dbReference>
<protein>
    <recommendedName>
        <fullName evidence="9 10">Diacylglycerol kinase</fullName>
        <ecNumber evidence="9 10">2.7.1.107</ecNumber>
    </recommendedName>
</protein>
<dbReference type="GO" id="GO:0016020">
    <property type="term" value="C:membrane"/>
    <property type="evidence" value="ECO:0007669"/>
    <property type="project" value="TreeGrafter"/>
</dbReference>
<evidence type="ECO:0000256" key="5">
    <source>
        <dbReference type="ARBA" id="ARBA00022777"/>
    </source>
</evidence>
<dbReference type="InterPro" id="IPR016961">
    <property type="entry name" value="Diacylglycerol_kinase_pln"/>
</dbReference>
<dbReference type="AlphaFoldDB" id="A0A7J9BN36"/>
<keyword evidence="8 9" id="KW-0346">Stress response</keyword>
<dbReference type="InterPro" id="IPR001206">
    <property type="entry name" value="Diacylglycerol_kinase_cat_dom"/>
</dbReference>
<dbReference type="InterPro" id="IPR016064">
    <property type="entry name" value="NAD/diacylglycerol_kinase_sf"/>
</dbReference>
<evidence type="ECO:0000256" key="8">
    <source>
        <dbReference type="ARBA" id="ARBA00023016"/>
    </source>
</evidence>
<comment type="function">
    <text evidence="9">Phosphorylates the second messenger diacylglycerol (DAG) to generate phosphatidic acid (PA), another important signaling molecule. PA is required for plant development and responses to abiotic stress and pathogen attack.</text>
</comment>
<dbReference type="Pfam" id="PF00781">
    <property type="entry name" value="DAGK_cat"/>
    <property type="match status" value="1"/>
</dbReference>
<comment type="catalytic activity">
    <reaction evidence="9 10">
        <text>a 1,2-diacyl-sn-glycerol + ATP = a 1,2-diacyl-sn-glycero-3-phosphate + ADP + H(+)</text>
        <dbReference type="Rhea" id="RHEA:10272"/>
        <dbReference type="ChEBI" id="CHEBI:15378"/>
        <dbReference type="ChEBI" id="CHEBI:17815"/>
        <dbReference type="ChEBI" id="CHEBI:30616"/>
        <dbReference type="ChEBI" id="CHEBI:58608"/>
        <dbReference type="ChEBI" id="CHEBI:456216"/>
        <dbReference type="EC" id="2.7.1.107"/>
    </reaction>
</comment>
<dbReference type="Gene3D" id="3.40.50.10330">
    <property type="entry name" value="Probable inorganic polyphosphate/atp-NAD kinase, domain 1"/>
    <property type="match status" value="1"/>
</dbReference>
<organism evidence="13 14">
    <name type="scientific">Gossypium gossypioides</name>
    <name type="common">Mexican cotton</name>
    <name type="synonym">Selera gossypioides</name>
    <dbReference type="NCBI Taxonomy" id="34282"/>
    <lineage>
        <taxon>Eukaryota</taxon>
        <taxon>Viridiplantae</taxon>
        <taxon>Streptophyta</taxon>
        <taxon>Embryophyta</taxon>
        <taxon>Tracheophyta</taxon>
        <taxon>Spermatophyta</taxon>
        <taxon>Magnoliopsida</taxon>
        <taxon>eudicotyledons</taxon>
        <taxon>Gunneridae</taxon>
        <taxon>Pentapetalae</taxon>
        <taxon>rosids</taxon>
        <taxon>malvids</taxon>
        <taxon>Malvales</taxon>
        <taxon>Malvaceae</taxon>
        <taxon>Malvoideae</taxon>
        <taxon>Gossypium</taxon>
    </lineage>
</organism>
<keyword evidence="4 9" id="KW-0547">Nucleotide-binding</keyword>
<feature type="domain" description="DAGKc" evidence="12">
    <location>
        <begin position="83"/>
        <end position="238"/>
    </location>
</feature>
<evidence type="ECO:0000256" key="6">
    <source>
        <dbReference type="ARBA" id="ARBA00022821"/>
    </source>
</evidence>
<dbReference type="SMART" id="SM00046">
    <property type="entry name" value="DAGKc"/>
    <property type="match status" value="1"/>
</dbReference>
<dbReference type="GO" id="GO:0007200">
    <property type="term" value="P:phospholipase C-activating G protein-coupled receptor signaling pathway"/>
    <property type="evidence" value="ECO:0007669"/>
    <property type="project" value="UniProtKB-UniRule"/>
</dbReference>
<keyword evidence="6 9" id="KW-0611">Plant defense</keyword>
<dbReference type="Gene3D" id="2.60.200.40">
    <property type="match status" value="1"/>
</dbReference>
<dbReference type="PANTHER" id="PTHR11255:SF80">
    <property type="entry name" value="EYE-SPECIFIC DIACYLGLYCEROL KINASE"/>
    <property type="match status" value="1"/>
</dbReference>
<keyword evidence="3 9" id="KW-0808">Transferase</keyword>
<dbReference type="FunFam" id="2.60.200.40:FF:000011">
    <property type="entry name" value="diacylglycerol kinase"/>
    <property type="match status" value="1"/>
</dbReference>